<dbReference type="STRING" id="879212.DespoDRAFT_00641"/>
<accession>I5AZI3</accession>
<dbReference type="AlphaFoldDB" id="I5AZI3"/>
<protein>
    <submittedName>
        <fullName evidence="2">ParB-like nuclease</fullName>
    </submittedName>
</protein>
<dbReference type="EMBL" id="CM001488">
    <property type="protein sequence ID" value="EIM62646.1"/>
    <property type="molecule type" value="Genomic_DNA"/>
</dbReference>
<gene>
    <name evidence="2" type="ORF">DespoDRAFT_00641</name>
</gene>
<organism evidence="2 3">
    <name type="scientific">Desulfobacter postgatei 2ac9</name>
    <dbReference type="NCBI Taxonomy" id="879212"/>
    <lineage>
        <taxon>Bacteria</taxon>
        <taxon>Pseudomonadati</taxon>
        <taxon>Thermodesulfobacteriota</taxon>
        <taxon>Desulfobacteria</taxon>
        <taxon>Desulfobacterales</taxon>
        <taxon>Desulfobacteraceae</taxon>
        <taxon>Desulfobacter</taxon>
    </lineage>
</organism>
<keyword evidence="3" id="KW-1185">Reference proteome</keyword>
<dbReference type="RefSeq" id="WP_004071291.1">
    <property type="nucleotide sequence ID" value="NZ_CM001488.1"/>
</dbReference>
<feature type="domain" description="ParB-like N-terminal" evidence="1">
    <location>
        <begin position="2"/>
        <end position="90"/>
    </location>
</feature>
<dbReference type="OrthoDB" id="5431874at2"/>
<evidence type="ECO:0000259" key="1">
    <source>
        <dbReference type="SMART" id="SM00470"/>
    </source>
</evidence>
<evidence type="ECO:0000313" key="2">
    <source>
        <dbReference type="EMBL" id="EIM62646.1"/>
    </source>
</evidence>
<dbReference type="InterPro" id="IPR003115">
    <property type="entry name" value="ParB_N"/>
</dbReference>
<proteinExistence type="predicted"/>
<dbReference type="Proteomes" id="UP000005778">
    <property type="component" value="Chromosome"/>
</dbReference>
<dbReference type="HOGENOM" id="CLU_2034308_0_0_7"/>
<sequence length="121" mass="13382">MISLRPDQLDLRLGFLRPVHADAREKMAPLLVKHGQLTAVVAVEQGGCHLLIDGFKRHRCAGLLGMKTLKVAVLKKSVAEAKALLYLLNRPDGFSTIMEALVVWELVEIEGLKQVEDETAQ</sequence>
<dbReference type="SUPFAM" id="SSF110849">
    <property type="entry name" value="ParB/Sulfiredoxin"/>
    <property type="match status" value="1"/>
</dbReference>
<evidence type="ECO:0000313" key="3">
    <source>
        <dbReference type="Proteomes" id="UP000005778"/>
    </source>
</evidence>
<reference evidence="2 3" key="1">
    <citation type="submission" date="2011-09" db="EMBL/GenBank/DDBJ databases">
        <authorList>
            <consortium name="US DOE Joint Genome Institute (JGI-PGF)"/>
            <person name="Lucas S."/>
            <person name="Han J."/>
            <person name="Lapidus A."/>
            <person name="Cheng J.-F."/>
            <person name="Goodwin L."/>
            <person name="Pitluck S."/>
            <person name="Peters L."/>
            <person name="Land M.L."/>
            <person name="Hauser L."/>
            <person name="Orellana R."/>
            <person name="Lovley D."/>
            <person name="Woyke T.J."/>
        </authorList>
    </citation>
    <scope>NUCLEOTIDE SEQUENCE [LARGE SCALE GENOMIC DNA]</scope>
    <source>
        <strain evidence="2 3">2ac9</strain>
    </source>
</reference>
<reference evidence="2 3" key="2">
    <citation type="submission" date="2012-02" db="EMBL/GenBank/DDBJ databases">
        <title>Improved High-Quality Draft sequence of Desulfobacter postgatei 2ac9.</title>
        <authorList>
            <consortium name="US DOE Joint Genome Institute"/>
            <person name="Lucas S."/>
            <person name="Han J."/>
            <person name="Lapidus A."/>
            <person name="Cheng J.-F."/>
            <person name="Goodwin L."/>
            <person name="Pitluck S."/>
            <person name="Peters L."/>
            <person name="Ovchinnikova G."/>
            <person name="Held B."/>
            <person name="Detter J.C."/>
            <person name="Han C."/>
            <person name="Tapia R."/>
            <person name="Land M."/>
            <person name="Hauser L."/>
            <person name="Kyrpides N."/>
            <person name="Ivanova N."/>
            <person name="Pagani I."/>
            <person name="Orellana R."/>
            <person name="Lovley D."/>
            <person name="Woyke T."/>
        </authorList>
    </citation>
    <scope>NUCLEOTIDE SEQUENCE [LARGE SCALE GENOMIC DNA]</scope>
    <source>
        <strain evidence="2 3">2ac9</strain>
    </source>
</reference>
<dbReference type="InterPro" id="IPR036086">
    <property type="entry name" value="ParB/Sulfiredoxin_sf"/>
</dbReference>
<dbReference type="SMART" id="SM00470">
    <property type="entry name" value="ParB"/>
    <property type="match status" value="1"/>
</dbReference>
<name>I5AZI3_9BACT</name>